<proteinExistence type="predicted"/>
<evidence type="ECO:0000313" key="1">
    <source>
        <dbReference type="EMBL" id="CAF4556316.1"/>
    </source>
</evidence>
<dbReference type="Proteomes" id="UP000663862">
    <property type="component" value="Unassembled WGS sequence"/>
</dbReference>
<dbReference type="AlphaFoldDB" id="A0A820ZEU7"/>
<dbReference type="EMBL" id="CAJOBQ010002374">
    <property type="protein sequence ID" value="CAF4556316.1"/>
    <property type="molecule type" value="Genomic_DNA"/>
</dbReference>
<comment type="caution">
    <text evidence="1">The sequence shown here is derived from an EMBL/GenBank/DDBJ whole genome shotgun (WGS) entry which is preliminary data.</text>
</comment>
<evidence type="ECO:0000313" key="2">
    <source>
        <dbReference type="Proteomes" id="UP000663862"/>
    </source>
</evidence>
<reference evidence="1" key="1">
    <citation type="submission" date="2021-02" db="EMBL/GenBank/DDBJ databases">
        <authorList>
            <person name="Nowell W R."/>
        </authorList>
    </citation>
    <scope>NUCLEOTIDE SEQUENCE</scope>
</reference>
<name>A0A820ZEU7_9BILA</name>
<organism evidence="1 2">
    <name type="scientific">Rotaria socialis</name>
    <dbReference type="NCBI Taxonomy" id="392032"/>
    <lineage>
        <taxon>Eukaryota</taxon>
        <taxon>Metazoa</taxon>
        <taxon>Spiralia</taxon>
        <taxon>Gnathifera</taxon>
        <taxon>Rotifera</taxon>
        <taxon>Eurotatoria</taxon>
        <taxon>Bdelloidea</taxon>
        <taxon>Philodinida</taxon>
        <taxon>Philodinidae</taxon>
        <taxon>Rotaria</taxon>
    </lineage>
</organism>
<protein>
    <submittedName>
        <fullName evidence="1">Uncharacterized protein</fullName>
    </submittedName>
</protein>
<gene>
    <name evidence="1" type="ORF">TSG867_LOCUS25016</name>
</gene>
<sequence length="220" mass="24409">MSSSNDGEGFLNLKISKEGKLVAQDPHSVQSAPVSSRFGWSTHNCGCTESKTGLVLYPNDVRFKNIVLLVCAKCYGYTGRKTQHQELADWYYGIYGDSKSFSFTSGFSQKGNNELGFNSSSMNCNTTSRYHTIDRTMGELEQEAVRKVVRGQLNSFDICSTSTSSASKFLYVLLDGELKGGSPVKLAEELHYKDMIGFACLLKSDNISHPRRLYDISDSQ</sequence>
<accession>A0A820ZEU7</accession>